<name>A0A8J6CEP5_DIALT</name>
<accession>A0A8J6CEP5</accession>
<dbReference type="EMBL" id="JAGTXO010000012">
    <property type="protein sequence ID" value="KAG8464798.1"/>
    <property type="molecule type" value="Genomic_DNA"/>
</dbReference>
<feature type="compositionally biased region" description="Low complexity" evidence="2">
    <location>
        <begin position="1620"/>
        <end position="1634"/>
    </location>
</feature>
<keyword evidence="4" id="KW-1185">Reference proteome</keyword>
<evidence type="ECO:0000313" key="4">
    <source>
        <dbReference type="Proteomes" id="UP000751190"/>
    </source>
</evidence>
<proteinExistence type="predicted"/>
<feature type="coiled-coil region" evidence="1">
    <location>
        <begin position="1747"/>
        <end position="1802"/>
    </location>
</feature>
<feature type="region of interest" description="Disordered" evidence="2">
    <location>
        <begin position="1588"/>
        <end position="1733"/>
    </location>
</feature>
<protein>
    <submittedName>
        <fullName evidence="3">Uncharacterized protein</fullName>
    </submittedName>
</protein>
<evidence type="ECO:0000256" key="1">
    <source>
        <dbReference type="SAM" id="Coils"/>
    </source>
</evidence>
<dbReference type="Proteomes" id="UP000751190">
    <property type="component" value="Unassembled WGS sequence"/>
</dbReference>
<reference evidence="3" key="1">
    <citation type="submission" date="2021-05" db="EMBL/GenBank/DDBJ databases">
        <title>The genome of the haptophyte Pavlova lutheri (Diacronema luteri, Pavlovales) - a model for lipid biosynthesis in eukaryotic algae.</title>
        <authorList>
            <person name="Hulatt C.J."/>
            <person name="Posewitz M.C."/>
        </authorList>
    </citation>
    <scope>NUCLEOTIDE SEQUENCE</scope>
    <source>
        <strain evidence="3">NIVA-4/92</strain>
    </source>
</reference>
<comment type="caution">
    <text evidence="3">The sequence shown here is derived from an EMBL/GenBank/DDBJ whole genome shotgun (WGS) entry which is preliminary data.</text>
</comment>
<organism evidence="3 4">
    <name type="scientific">Diacronema lutheri</name>
    <name type="common">Unicellular marine alga</name>
    <name type="synonym">Monochrysis lutheri</name>
    <dbReference type="NCBI Taxonomy" id="2081491"/>
    <lineage>
        <taxon>Eukaryota</taxon>
        <taxon>Haptista</taxon>
        <taxon>Haptophyta</taxon>
        <taxon>Pavlovophyceae</taxon>
        <taxon>Pavlovales</taxon>
        <taxon>Pavlovaceae</taxon>
        <taxon>Diacronema</taxon>
    </lineage>
</organism>
<feature type="compositionally biased region" description="Basic and acidic residues" evidence="2">
    <location>
        <begin position="1588"/>
        <end position="1604"/>
    </location>
</feature>
<keyword evidence="1" id="KW-0175">Coiled coil</keyword>
<feature type="compositionally biased region" description="Basic and acidic residues" evidence="2">
    <location>
        <begin position="1717"/>
        <end position="1731"/>
    </location>
</feature>
<gene>
    <name evidence="3" type="ORF">KFE25_010166</name>
</gene>
<sequence length="1805" mass="194825">MQHDAHETIDPDHFHEGMPIEARRAALRSHLAPMRDNAPDLSALQRIAANEYGDGISASAEFVANSAQSITRMFGSRACYATGEKAEMRITFDLVERAFVFADNGEGMDLDDLGRLLRLGSTGNARDARHGGVGAGGFEIAGADDSTSRFALSAYGQGALAGAAVLVRDTARVARCGALHVRSRQSAEGPVVRGTHDFGLMTLASELLGEPHWKVTHETSEMNAECEALVNEPAWGPRFTIVRVAGVNKPLCDKLLGDENERLKALAFFEELFFPLLHGSFDGIARTAPPGNVRVTMRITFVFGRGKKKTHVLGESARGRVRCVIPDVLRPHPTQAWLLQRNQLRIDTELEITANKADLERKQKEWGPSLSFTAAVTIALPRGVEGEGSTVQAILALFYLPECYDEWLEVVSADGRTTLEEFPEELCFGERSAGLIVVQSGQRLVSQPPIMPHFLREAMKRKANRAQRGLPDGCVGRIFGVLYIEKLPSLCALNRTKTSLQAQFVAAIENLDSQQRIDGTFVGRHSAAPRAEAPAVPPTSERARSLRPASAPLNAQIKLADAILEKWLPAMVKRDAGVRINPHDEPHRLADAEIQKLPALLGAGSAARCGAAHASSPMNDLWTIRRLSYFGVELDTHKAGGLHILYKHPDGRYNPLIAKVRHILCRGAKPGPHTTARDEFELYIERIAADEHHKEHEVIELSRVRKREWLSELKTSAEIEKVRLSSPDKFVFFAWVDSANERCSALEPLPSCMGVSAVTSERAGDAHAKYKTYRLPLPLEATLAPAGGGDVLKRWSNVRDVPTRNARGERVGWKLDQAHTPGLWHFDKLPDDLPPGEYLFTVETPRDFPRSVKGEQRLVVKPCAAAQLRCEWLPVAAVQMGGALPRLEIVATDERNRRVGVPPAVSIAQLTCAVTQAGTVLQHEITTSTDWKERREHANALASAAALYVENLQLKPSAGFALDSARGPCALIVSVTLREDAGLNLCPPQLLELVAGEPNKLVVAEEDSSAELLPGSRTLSRSVRALDRWGNLCSCRHDGSALHVRVVHAHGVQALDDGRVELTSAHGSDGLFVLPEMALTGDFGSEATIALALDPALSGRPAVEVKWRLGLRAIAFDGGAAALDEPPRWVDDDDGNLPIHRTTMRVRAGQSVDGLRVRAYRTDGTGGALGALDASFMPQMRRATVELQVGSDEPFTVQLAASIPSSVVQAPREVGARTIVHATLYGARAELVLLAVAGPAEQLCLEVAPSARAGASIDVRAVLRDSDGAVVDDVPNGFSFGLVAITVAASGRTRAPLAERVSTTDWRVEESSKGTAATCSLRLLTAGSYVLSPVLEATSFGDVLRVIKSAPVDVAPGRPSSLTLRMHDDARTALRDVRHGARFSLSATLLDAHDNALERTDEGTFEVCAADGTDLVDGPGRGSRGKASPRRCTTGRWDKLFARLADGRAPLPANGGLIVRWQCGALRMQAELPVHFVPTKREVRWVQLAAQPEPVPPGEEVEVCVKLLLDDGRPCPNDARFVKAGLCLEPAAGGARAASSMGQARPFSGDRWLLRATAPSTPGDHEWRVRATGVEPVTVVVHVRRDTPARVREPVGGEASRARDACSSPVRPKPPVGTGAPRAPADADAAKSARCSSPMRPKRALDMANASDAPTQRALRPRITEEGPPSALPIDFEGGAGARGSSAAPAELTAAPDEGGSESDSDDWPIVPDDTGSDEHPDQRAHARVDAVRATQTEQRVDIAQLVREIRERRKREEDEVADACADTERLSRELEAAIAKYEDAQTRLADTCAELARLEQSAGA</sequence>
<evidence type="ECO:0000256" key="2">
    <source>
        <dbReference type="SAM" id="MobiDB-lite"/>
    </source>
</evidence>
<feature type="region of interest" description="Disordered" evidence="2">
    <location>
        <begin position="526"/>
        <end position="547"/>
    </location>
</feature>
<evidence type="ECO:0000313" key="3">
    <source>
        <dbReference type="EMBL" id="KAG8464798.1"/>
    </source>
</evidence>